<dbReference type="SUPFAM" id="SSF102114">
    <property type="entry name" value="Radical SAM enzymes"/>
    <property type="match status" value="1"/>
</dbReference>
<dbReference type="PATRIC" id="fig|1702214.3.peg.546"/>
<comment type="caution">
    <text evidence="2">The sequence shown here is derived from an EMBL/GenBank/DDBJ whole genome shotgun (WGS) entry which is preliminary data.</text>
</comment>
<dbReference type="InterPro" id="IPR050377">
    <property type="entry name" value="Radical_SAM_PqqE_MftC-like"/>
</dbReference>
<evidence type="ECO:0000313" key="2">
    <source>
        <dbReference type="EMBL" id="KQM08628.1"/>
    </source>
</evidence>
<evidence type="ECO:0000259" key="1">
    <source>
        <dbReference type="Pfam" id="PF13186"/>
    </source>
</evidence>
<organism evidence="2 3">
    <name type="scientific">Candidatus [Bacteroides] periocalifornicus</name>
    <dbReference type="NCBI Taxonomy" id="1702214"/>
    <lineage>
        <taxon>Bacteria</taxon>
        <taxon>Pseudomonadati</taxon>
        <taxon>Bacteroidota</taxon>
    </lineage>
</organism>
<dbReference type="STRING" id="1702214.AL399_06260"/>
<dbReference type="InterPro" id="IPR013785">
    <property type="entry name" value="Aldolase_TIM"/>
</dbReference>
<dbReference type="PANTHER" id="PTHR11228">
    <property type="entry name" value="RADICAL SAM DOMAIN PROTEIN"/>
    <property type="match status" value="1"/>
</dbReference>
<dbReference type="Gene3D" id="3.20.20.70">
    <property type="entry name" value="Aldolase class I"/>
    <property type="match status" value="1"/>
</dbReference>
<accession>A0A0Q4B794</accession>
<dbReference type="Proteomes" id="UP000054172">
    <property type="component" value="Unassembled WGS sequence"/>
</dbReference>
<dbReference type="GO" id="GO:0006783">
    <property type="term" value="P:heme biosynthetic process"/>
    <property type="evidence" value="ECO:0007669"/>
    <property type="project" value="TreeGrafter"/>
</dbReference>
<dbReference type="NCBIfam" id="TIGR04085">
    <property type="entry name" value="rSAM_more_4Fe4S"/>
    <property type="match status" value="1"/>
</dbReference>
<keyword evidence="3" id="KW-1185">Reference proteome</keyword>
<dbReference type="EMBL" id="LIIK01000028">
    <property type="protein sequence ID" value="KQM08628.1"/>
    <property type="molecule type" value="Genomic_DNA"/>
</dbReference>
<gene>
    <name evidence="2" type="ORF">AL399_06260</name>
</gene>
<evidence type="ECO:0000313" key="3">
    <source>
        <dbReference type="Proteomes" id="UP000054172"/>
    </source>
</evidence>
<name>A0A0Q4B794_9BACT</name>
<protein>
    <recommendedName>
        <fullName evidence="1">4Fe4S-binding SPASM domain-containing protein</fullName>
    </recommendedName>
</protein>
<proteinExistence type="predicted"/>
<dbReference type="Pfam" id="PF13186">
    <property type="entry name" value="SPASM"/>
    <property type="match status" value="1"/>
</dbReference>
<dbReference type="InterPro" id="IPR023885">
    <property type="entry name" value="4Fe4S-binding_SPASM_dom"/>
</dbReference>
<dbReference type="InterPro" id="IPR058240">
    <property type="entry name" value="rSAM_sf"/>
</dbReference>
<sequence>MLTVEDEKYRTAKGGSQNFEGAICSANMTNMVILPDGRVTICEQLYWHPNFIIGDIRQNSISEIWNSPGALDIWHRKQSSLTPKSPCSRCADFTSCFEASNRCYANIMKAYGTSNYDFPDPRCHLAPKFTHTINHE</sequence>
<dbReference type="AlphaFoldDB" id="A0A0Q4B794"/>
<reference evidence="2" key="1">
    <citation type="submission" date="2015-08" db="EMBL/GenBank/DDBJ databases">
        <title>Candidatus Bacteriodes Periocalifornicus.</title>
        <authorList>
            <person name="McLean J.S."/>
            <person name="Kelley S."/>
        </authorList>
    </citation>
    <scope>NUCLEOTIDE SEQUENCE [LARGE SCALE GENOMIC DNA]</scope>
    <source>
        <strain evidence="2">12B</strain>
    </source>
</reference>
<dbReference type="CDD" id="cd21109">
    <property type="entry name" value="SPASM"/>
    <property type="match status" value="1"/>
</dbReference>
<feature type="domain" description="4Fe4S-binding SPASM" evidence="1">
    <location>
        <begin position="24"/>
        <end position="90"/>
    </location>
</feature>
<dbReference type="PANTHER" id="PTHR11228:SF7">
    <property type="entry name" value="PQQA PEPTIDE CYCLASE"/>
    <property type="match status" value="1"/>
</dbReference>